<name>A0A1H5XK80_9GAMM</name>
<feature type="coiled-coil region" evidence="5">
    <location>
        <begin position="809"/>
        <end position="864"/>
    </location>
</feature>
<dbReference type="Proteomes" id="UP000236745">
    <property type="component" value="Unassembled WGS sequence"/>
</dbReference>
<evidence type="ECO:0000313" key="9">
    <source>
        <dbReference type="Proteomes" id="UP000236745"/>
    </source>
</evidence>
<keyword evidence="9" id="KW-1185">Reference proteome</keyword>
<feature type="region of interest" description="Disordered" evidence="6">
    <location>
        <begin position="973"/>
        <end position="997"/>
    </location>
</feature>
<sequence>MASNGKNDDIVKLIIQGEDEYSSVSEEVRQELVELSGQAEETQQAFTEMQRALDLSETYREQEAEVQRLSELQARARQEVDRLAKANKEANGENLKTATSLAKARAEMASFRTATNRAQKEFDKTAGSLRSMGLSIKDVDEQQSLMQRSSERMAAELEEVRKKQDSLVSSGKEQADAARDQAKAQADYNEEIRKQGDMLTQQYRAYTRQREEQARVTAETEKLTTEIRDQIGQLERGEISWQDYQRRVRDAGTSADLTRKQVADISRSMEEQVVSARRSNQALREQEAETKRVEKATERYSLALKKLVEDYRQGNIDSERFEQSTEELRQKFDLTEDQVRKTRQEMSAYVTQIERAPGVTDRANKSTDSLAKMTRRLAQAYAVLLSAQRSAQAVAGGYGAYVEQENAMLGLQKTTELAGFEINGLADEMRRLSRDVTPTTAAELLNVAESAGRMGIQGAENIREFTTSIDALSSATDLAGDETAEAIAQILNVTGEAQSNVRGVSSAIAELGNTSATTEEQIVHFAKRLASDTASVNLTSAEVLGLSAAMAEMGLQAEGTGTVIGRTFRYIADAVQGGGAPMEQLQRITGKTAEEIENAFGEDKVQLFADFVAGMGRMQDGGATLNQILSDLGIKSDENARILGLLTQRHEGLTAAVDRSNAAFDQGNAHFEEMAKKAASLESGFTRLANRARTLQAAMGEAFADDLSRKLDELNDGTDNLEEGIAELGELVADLVLQLADFIGTINGIGKSLGALLGDVSLFDGLLTGLSMTIDRVSAYVDLLVGGFAQLGIAWNEFFGDTEDVEKWRKIQEDAFDRIESKVKRYNDNLDRLNGESSRAFQDLRDTYNENRDALDRMDAAQRQAAETIINTTGYLEGNDAAYRDLTRAIQRAAGEKRILKDLTDEENALLNNHIAMLKAQGVEEEEAIRRAKEYATERKRTAEQEAQSDTVRIKVTQEVRQELDYLSESLERKASTAESSASRSAQAAESEAGAVSKISDSLNEATGSVNDFETQAIASFQAFADRGVYSSNQVLQAFSSTLDGIQSNDAVDQLTDSLRQLGAQGVLSSNEMDAALELVDTRLKEINEGVGAAWKALKLDVDAVTGSLTEQGRVATESFRVLVESGRYTSDQLKQAFDAALSQTTTRADVEALIAVLQKAAEEGRLTGEALQQAFDLATGKAREAATEIDEAFSALGLNMEEVTNQVTEGSKKATEAFVDIARSGEYSGAVIQQAFDAALSRTRTQADAELLKQTLKELGSEGTLSGKALTDAYQGADSQIKKLKTELDNTRGAARGATDEIEDLNREIEKTEKVGTGSIGELIKEIRKLVEEVGKLADGFKEAGDEAERMKERANRNSSNSDDDDNEVINRPMRDQVADRLRAQGRGDAADLLLQNIAAGDVPSNTGIGIDGWNRWWDQAQQQALKQADAVQGKYDELARYQRDIAAGDVKAAEALLAQRNRFADLEADLVGIVTQASNLVNSNQGPLQQPGQQVQAPASNEVVVKFDISGRQYPGRFEPSVASSLLDELEGLASVSR</sequence>
<feature type="coiled-coil region" evidence="5">
    <location>
        <begin position="266"/>
        <end position="296"/>
    </location>
</feature>
<dbReference type="OrthoDB" id="6083393at2"/>
<dbReference type="EMBL" id="FNVQ01000001">
    <property type="protein sequence ID" value="SEG12171.1"/>
    <property type="molecule type" value="Genomic_DNA"/>
</dbReference>
<feature type="region of interest" description="Disordered" evidence="6">
    <location>
        <begin position="1345"/>
        <end position="1373"/>
    </location>
</feature>
<evidence type="ECO:0000259" key="7">
    <source>
        <dbReference type="Pfam" id="PF10145"/>
    </source>
</evidence>
<dbReference type="PANTHER" id="PTHR46349">
    <property type="entry name" value="CINGULIN-LIKE PROTEIN 1-RELATED"/>
    <property type="match status" value="1"/>
</dbReference>
<dbReference type="PANTHER" id="PTHR46349:SF6">
    <property type="entry name" value="MYOSIN-6-LIKE"/>
    <property type="match status" value="1"/>
</dbReference>
<protein>
    <submittedName>
        <fullName evidence="8">Phage tail tape measure protein, TP901 family, core region</fullName>
    </submittedName>
</protein>
<dbReference type="NCBIfam" id="TIGR01760">
    <property type="entry name" value="tape_meas_TP901"/>
    <property type="match status" value="1"/>
</dbReference>
<evidence type="ECO:0000256" key="3">
    <source>
        <dbReference type="ARBA" id="ARBA00023123"/>
    </source>
</evidence>
<keyword evidence="5" id="KW-0175">Coiled coil</keyword>
<evidence type="ECO:0000256" key="1">
    <source>
        <dbReference type="ARBA" id="ARBA00004496"/>
    </source>
</evidence>
<keyword evidence="2" id="KW-0963">Cytoplasm</keyword>
<feature type="compositionally biased region" description="Low complexity" evidence="6">
    <location>
        <begin position="977"/>
        <end position="997"/>
    </location>
</feature>
<keyword evidence="3" id="KW-0518">Myosin</keyword>
<evidence type="ECO:0000313" key="8">
    <source>
        <dbReference type="EMBL" id="SEG12171.1"/>
    </source>
</evidence>
<accession>A0A1H5XK80</accession>
<feature type="compositionally biased region" description="Basic and acidic residues" evidence="6">
    <location>
        <begin position="1345"/>
        <end position="1357"/>
    </location>
</feature>
<feature type="domain" description="Phage tail tape measure protein" evidence="7">
    <location>
        <begin position="427"/>
        <end position="630"/>
    </location>
</feature>
<keyword evidence="4" id="KW-0505">Motor protein</keyword>
<reference evidence="8 9" key="1">
    <citation type="submission" date="2016-10" db="EMBL/GenBank/DDBJ databases">
        <authorList>
            <person name="de Groot N.N."/>
        </authorList>
    </citation>
    <scope>NUCLEOTIDE SEQUENCE [LARGE SCALE GENOMIC DNA]</scope>
    <source>
        <strain evidence="8 9">DSM 22012</strain>
    </source>
</reference>
<evidence type="ECO:0000256" key="5">
    <source>
        <dbReference type="SAM" id="Coils"/>
    </source>
</evidence>
<evidence type="ECO:0000256" key="2">
    <source>
        <dbReference type="ARBA" id="ARBA00022490"/>
    </source>
</evidence>
<dbReference type="InterPro" id="IPR010090">
    <property type="entry name" value="Phage_tape_meas"/>
</dbReference>
<comment type="subcellular location">
    <subcellularLocation>
        <location evidence="1">Cytoplasm</location>
    </subcellularLocation>
</comment>
<dbReference type="Pfam" id="PF10145">
    <property type="entry name" value="PhageMin_Tail"/>
    <property type="match status" value="1"/>
</dbReference>
<organism evidence="8 9">
    <name type="scientific">Marinobacterium lutimaris</name>
    <dbReference type="NCBI Taxonomy" id="568106"/>
    <lineage>
        <taxon>Bacteria</taxon>
        <taxon>Pseudomonadati</taxon>
        <taxon>Pseudomonadota</taxon>
        <taxon>Gammaproteobacteria</taxon>
        <taxon>Oceanospirillales</taxon>
        <taxon>Oceanospirillaceae</taxon>
        <taxon>Marinobacterium</taxon>
    </lineage>
</organism>
<feature type="coiled-coil region" evidence="5">
    <location>
        <begin position="25"/>
        <end position="121"/>
    </location>
</feature>
<proteinExistence type="predicted"/>
<evidence type="ECO:0000256" key="6">
    <source>
        <dbReference type="SAM" id="MobiDB-lite"/>
    </source>
</evidence>
<dbReference type="RefSeq" id="WP_104002324.1">
    <property type="nucleotide sequence ID" value="NZ_FNVQ01000001.1"/>
</dbReference>
<evidence type="ECO:0000256" key="4">
    <source>
        <dbReference type="ARBA" id="ARBA00023175"/>
    </source>
</evidence>
<gene>
    <name evidence="8" type="ORF">SAMN05444390_1011416</name>
</gene>